<accession>A0ABQ6CJX2</accession>
<dbReference type="EMBL" id="BSPC01000028">
    <property type="protein sequence ID" value="GLS20499.1"/>
    <property type="molecule type" value="Genomic_DNA"/>
</dbReference>
<gene>
    <name evidence="2" type="ORF">GCM10007874_35160</name>
</gene>
<organism evidence="2 3">
    <name type="scientific">Labrys miyagiensis</name>
    <dbReference type="NCBI Taxonomy" id="346912"/>
    <lineage>
        <taxon>Bacteria</taxon>
        <taxon>Pseudomonadati</taxon>
        <taxon>Pseudomonadota</taxon>
        <taxon>Alphaproteobacteria</taxon>
        <taxon>Hyphomicrobiales</taxon>
        <taxon>Xanthobacteraceae</taxon>
        <taxon>Labrys</taxon>
    </lineage>
</organism>
<evidence type="ECO:0000313" key="3">
    <source>
        <dbReference type="Proteomes" id="UP001156882"/>
    </source>
</evidence>
<sequence length="63" mass="6555">MLGDIAEGVDEGGGTEGVDGVEVHGSAARRGERITLHRGRQKGPQDGAFEEEARALPTKLGRG</sequence>
<feature type="region of interest" description="Disordered" evidence="1">
    <location>
        <begin position="1"/>
        <end position="63"/>
    </location>
</feature>
<evidence type="ECO:0000313" key="2">
    <source>
        <dbReference type="EMBL" id="GLS20499.1"/>
    </source>
</evidence>
<proteinExistence type="predicted"/>
<name>A0ABQ6CJX2_9HYPH</name>
<keyword evidence="3" id="KW-1185">Reference proteome</keyword>
<comment type="caution">
    <text evidence="2">The sequence shown here is derived from an EMBL/GenBank/DDBJ whole genome shotgun (WGS) entry which is preliminary data.</text>
</comment>
<protein>
    <submittedName>
        <fullName evidence="2">Uncharacterized protein</fullName>
    </submittedName>
</protein>
<dbReference type="Proteomes" id="UP001156882">
    <property type="component" value="Unassembled WGS sequence"/>
</dbReference>
<reference evidence="3" key="1">
    <citation type="journal article" date="2019" name="Int. J. Syst. Evol. Microbiol.">
        <title>The Global Catalogue of Microorganisms (GCM) 10K type strain sequencing project: providing services to taxonomists for standard genome sequencing and annotation.</title>
        <authorList>
            <consortium name="The Broad Institute Genomics Platform"/>
            <consortium name="The Broad Institute Genome Sequencing Center for Infectious Disease"/>
            <person name="Wu L."/>
            <person name="Ma J."/>
        </authorList>
    </citation>
    <scope>NUCLEOTIDE SEQUENCE [LARGE SCALE GENOMIC DNA]</scope>
    <source>
        <strain evidence="3">NBRC 101365</strain>
    </source>
</reference>
<evidence type="ECO:0000256" key="1">
    <source>
        <dbReference type="SAM" id="MobiDB-lite"/>
    </source>
</evidence>